<comment type="similarity">
    <text evidence="1">Belongs to the V-ATPase F subunit family.</text>
</comment>
<keyword evidence="4" id="KW-0406">Ion transport</keyword>
<dbReference type="GO" id="GO:0033180">
    <property type="term" value="C:proton-transporting V-type ATPase, V1 domain"/>
    <property type="evidence" value="ECO:0007669"/>
    <property type="project" value="InterPro"/>
</dbReference>
<dbReference type="RefSeq" id="XP_017016729.1">
    <property type="nucleotide sequence ID" value="XM_017161240.3"/>
</dbReference>
<sequence length="166" mass="17951">MNNAISVSSLETEDVEKLLAVIGDEDTCVGFMLAGIGEVDENREANFMVVDKRTTPAQIEASFKKFLARPDIAIILISQENADLIRPIVDAHLLAVPSVIEIPSKQHPYDASKDSILKRARVSIMLQGTLSSLYLDHGPTGHYESAQEAQLANSTFAISSGNAVRG</sequence>
<dbReference type="AlphaFoldDB" id="A0A6P4HXG7"/>
<dbReference type="GO" id="GO:0046961">
    <property type="term" value="F:proton-transporting ATPase activity, rotational mechanism"/>
    <property type="evidence" value="ECO:0007669"/>
    <property type="project" value="InterPro"/>
</dbReference>
<dbReference type="InterPro" id="IPR008218">
    <property type="entry name" value="ATPase_V1-cplx_f_g_su"/>
</dbReference>
<dbReference type="OrthoDB" id="10261947at2759"/>
<evidence type="ECO:0000313" key="7">
    <source>
        <dbReference type="Proteomes" id="UP001652661"/>
    </source>
</evidence>
<evidence type="ECO:0000256" key="6">
    <source>
        <dbReference type="ARBA" id="ARBA00046957"/>
    </source>
</evidence>
<comment type="subunit">
    <text evidence="6">V-ATPase is a heteromultimeric enzyme made up of two complexes: the ATP-hydrolytic V1 complex and the proton translocation V0 complex. The V1 complex consists of three catalytic AB heterodimers that form a heterohexamer, three peripheral stalks each consisting of EG heterodimers, one central rotor including subunits D and F, and the regulatory subunits C and H. The proton translocation complex V0 consists of the proton transport subunit a, a ring of proteolipid subunits c9c'', rotary subunit d, subunits e and f, and the accessory subunits VhaAC45 and ATP6AP2.</text>
</comment>
<organism evidence="7 8">
    <name type="scientific">Drosophila kikkawai</name>
    <name type="common">Fruit fly</name>
    <dbReference type="NCBI Taxonomy" id="30033"/>
    <lineage>
        <taxon>Eukaryota</taxon>
        <taxon>Metazoa</taxon>
        <taxon>Ecdysozoa</taxon>
        <taxon>Arthropoda</taxon>
        <taxon>Hexapoda</taxon>
        <taxon>Insecta</taxon>
        <taxon>Pterygota</taxon>
        <taxon>Neoptera</taxon>
        <taxon>Endopterygota</taxon>
        <taxon>Diptera</taxon>
        <taxon>Brachycera</taxon>
        <taxon>Muscomorpha</taxon>
        <taxon>Ephydroidea</taxon>
        <taxon>Drosophilidae</taxon>
        <taxon>Drosophila</taxon>
        <taxon>Sophophora</taxon>
    </lineage>
</organism>
<dbReference type="OMA" id="HYESAQE"/>
<accession>A0A6P4HXG7</accession>
<dbReference type="Pfam" id="PF01990">
    <property type="entry name" value="ATP-synt_F"/>
    <property type="match status" value="1"/>
</dbReference>
<name>A0A6P4HXG7_DROKI</name>
<keyword evidence="3" id="KW-0375">Hydrogen ion transport</keyword>
<keyword evidence="2" id="KW-0813">Transport</keyword>
<evidence type="ECO:0000256" key="4">
    <source>
        <dbReference type="ARBA" id="ARBA00023065"/>
    </source>
</evidence>
<dbReference type="InterPro" id="IPR036906">
    <property type="entry name" value="ATPase_V1_fsu_sf"/>
</dbReference>
<evidence type="ECO:0000256" key="2">
    <source>
        <dbReference type="ARBA" id="ARBA00022448"/>
    </source>
</evidence>
<comment type="function">
    <text evidence="5">Subunit of the V1 complex of vacuolar(H+)-ATPase (V-ATPase), a multisubunit enzyme composed of a peripheral complex (V1) that hydrolyzes ATP and a membrane integral complex (V0) that translocates protons. V-ATPase is responsible for acidifying and maintaining the pH of intracellular compartments and in some cell types, is targeted to the plasma membrane, where it is responsible for acidifying the extracellular environment.</text>
</comment>
<protein>
    <submittedName>
        <fullName evidence="8">V-type proton ATPase subunit F isoform X1</fullName>
    </submittedName>
</protein>
<dbReference type="InterPro" id="IPR005772">
    <property type="entry name" value="ATPase_V1-cplx_fsu_euk"/>
</dbReference>
<dbReference type="Proteomes" id="UP001652661">
    <property type="component" value="Chromosome 3R"/>
</dbReference>
<dbReference type="PANTHER" id="PTHR13861:SF2">
    <property type="entry name" value="V-TYPE PROTON ATPASE SUBUNIT F"/>
    <property type="match status" value="1"/>
</dbReference>
<evidence type="ECO:0000256" key="3">
    <source>
        <dbReference type="ARBA" id="ARBA00022781"/>
    </source>
</evidence>
<dbReference type="NCBIfam" id="TIGR01101">
    <property type="entry name" value="V_ATP_synt_F"/>
    <property type="match status" value="1"/>
</dbReference>
<dbReference type="Gene3D" id="3.40.50.10580">
    <property type="entry name" value="ATPase, V1 complex, subunit F"/>
    <property type="match status" value="1"/>
</dbReference>
<dbReference type="SUPFAM" id="SSF159468">
    <property type="entry name" value="AtpF-like"/>
    <property type="match status" value="1"/>
</dbReference>
<reference evidence="8" key="1">
    <citation type="submission" date="2025-08" db="UniProtKB">
        <authorList>
            <consortium name="RefSeq"/>
        </authorList>
    </citation>
    <scope>IDENTIFICATION</scope>
    <source>
        <strain evidence="8">14028-0561.14</strain>
        <tissue evidence="8">Whole fly</tissue>
    </source>
</reference>
<proteinExistence type="inferred from homology"/>
<keyword evidence="7" id="KW-1185">Reference proteome</keyword>
<evidence type="ECO:0000313" key="8">
    <source>
        <dbReference type="RefSeq" id="XP_017016729.1"/>
    </source>
</evidence>
<dbReference type="PANTHER" id="PTHR13861">
    <property type="entry name" value="VACUOLAR ATP SYNTHASE SUBUNIT F"/>
    <property type="match status" value="1"/>
</dbReference>
<evidence type="ECO:0000256" key="1">
    <source>
        <dbReference type="ARBA" id="ARBA00010148"/>
    </source>
</evidence>
<evidence type="ECO:0000256" key="5">
    <source>
        <dbReference type="ARBA" id="ARBA00045737"/>
    </source>
</evidence>
<gene>
    <name evidence="8" type="primary">Vha14-2</name>
</gene>